<dbReference type="PANTHER" id="PTHR24220:SF470">
    <property type="entry name" value="CELL DIVISION ATP-BINDING PROTEIN FTSE"/>
    <property type="match status" value="1"/>
</dbReference>
<dbReference type="CDD" id="cd03255">
    <property type="entry name" value="ABC_MJ0796_LolCDE_FtsE"/>
    <property type="match status" value="1"/>
</dbReference>
<dbReference type="Pfam" id="PF00005">
    <property type="entry name" value="ABC_tran"/>
    <property type="match status" value="1"/>
</dbReference>
<protein>
    <recommendedName>
        <fullName evidence="3">Cell division ATP-binding protein FtsE</fullName>
    </recommendedName>
</protein>
<dbReference type="GO" id="GO:0006865">
    <property type="term" value="P:amino acid transport"/>
    <property type="evidence" value="ECO:0007669"/>
    <property type="project" value="UniProtKB-KW"/>
</dbReference>
<evidence type="ECO:0000313" key="12">
    <source>
        <dbReference type="Proteomes" id="UP000675920"/>
    </source>
</evidence>
<sequence length="240" mass="25423">MTQTAPLIEFSAVRKAYPGSRGDALAGLDLSIGRGEFIAVLGPSGAGKSTLFKLIAAIERPSAGQVSVGGQDVGRLSRAAVPWFRRKLGLTFQDTKLLNDRSVLDNVILPLLCTGTYGDEARARGRAALDKVGLRQYEKALPATLSGGEQQRVALARAIVNRPAVLLADEPTANLDTVAAERIVQIFSDFHRLGTTVMVATHTPAILAGVATRTIRLTDGRLVSDLPYAPPSVADIAELN</sequence>
<keyword evidence="13" id="KW-0131">Cell cycle</keyword>
<keyword evidence="4" id="KW-0813">Transport</keyword>
<keyword evidence="10" id="KW-0472">Membrane</keyword>
<dbReference type="RefSeq" id="WP_245591397.1">
    <property type="nucleotide sequence ID" value="NZ_AXWS01000019.1"/>
</dbReference>
<dbReference type="Proteomes" id="UP000675920">
    <property type="component" value="Unplaced"/>
</dbReference>
<evidence type="ECO:0000256" key="7">
    <source>
        <dbReference type="ARBA" id="ARBA00022840"/>
    </source>
</evidence>
<comment type="similarity">
    <text evidence="2">Belongs to the ABC transporter superfamily.</text>
</comment>
<dbReference type="SUPFAM" id="SSF52540">
    <property type="entry name" value="P-loop containing nucleoside triphosphate hydrolases"/>
    <property type="match status" value="1"/>
</dbReference>
<dbReference type="InterPro" id="IPR015854">
    <property type="entry name" value="ABC_transpr_LolD-like"/>
</dbReference>
<dbReference type="InterPro" id="IPR003593">
    <property type="entry name" value="AAA+_ATPase"/>
</dbReference>
<dbReference type="FunFam" id="3.40.50.300:FF:000056">
    <property type="entry name" value="Cell division ATP-binding protein FtsE"/>
    <property type="match status" value="1"/>
</dbReference>
<evidence type="ECO:0000313" key="13">
    <source>
        <dbReference type="RefSeq" id="WP_245591397.1"/>
    </source>
</evidence>
<keyword evidence="8" id="KW-1278">Translocase</keyword>
<evidence type="ECO:0000256" key="10">
    <source>
        <dbReference type="ARBA" id="ARBA00023136"/>
    </source>
</evidence>
<keyword evidence="7 13" id="KW-0067">ATP-binding</keyword>
<proteinExistence type="inferred from homology"/>
<organism evidence="12 13">
    <name type="scientific">Derxia gummosa DSM 723</name>
    <dbReference type="NCBI Taxonomy" id="1121388"/>
    <lineage>
        <taxon>Bacteria</taxon>
        <taxon>Pseudomonadati</taxon>
        <taxon>Pseudomonadota</taxon>
        <taxon>Betaproteobacteria</taxon>
        <taxon>Burkholderiales</taxon>
        <taxon>Alcaligenaceae</taxon>
        <taxon>Derxia</taxon>
    </lineage>
</organism>
<dbReference type="AlphaFoldDB" id="A0A9U5D0H3"/>
<evidence type="ECO:0000256" key="9">
    <source>
        <dbReference type="ARBA" id="ARBA00022970"/>
    </source>
</evidence>
<comment type="function">
    <text evidence="1">Part of the ABC transporter FtsEX involved in cellular division. Important for assembly or stability of the septal ring.</text>
</comment>
<dbReference type="GO" id="GO:0005886">
    <property type="term" value="C:plasma membrane"/>
    <property type="evidence" value="ECO:0007669"/>
    <property type="project" value="UniProtKB-ARBA"/>
</dbReference>
<dbReference type="GO" id="GO:0016887">
    <property type="term" value="F:ATP hydrolysis activity"/>
    <property type="evidence" value="ECO:0007669"/>
    <property type="project" value="InterPro"/>
</dbReference>
<dbReference type="PROSITE" id="PS00211">
    <property type="entry name" value="ABC_TRANSPORTER_1"/>
    <property type="match status" value="1"/>
</dbReference>
<dbReference type="InterPro" id="IPR027417">
    <property type="entry name" value="P-loop_NTPase"/>
</dbReference>
<evidence type="ECO:0000259" key="11">
    <source>
        <dbReference type="PROSITE" id="PS50893"/>
    </source>
</evidence>
<reference evidence="13" key="2">
    <citation type="journal article" date="1998" name="Nature">
        <title>Crystal structure of the ATP-binding subunit of an ABC transporter.</title>
        <authorList>
            <person name="Hung L.W."/>
            <person name="Wang I.X."/>
            <person name="Nikaido K."/>
            <person name="Liu P.Q."/>
            <person name="Ames G.F."/>
            <person name="Kim S.H."/>
        </authorList>
    </citation>
    <scope>NUCLEOTIDE SEQUENCE</scope>
</reference>
<evidence type="ECO:0000256" key="4">
    <source>
        <dbReference type="ARBA" id="ARBA00022448"/>
    </source>
</evidence>
<evidence type="ECO:0000256" key="1">
    <source>
        <dbReference type="ARBA" id="ARBA00002579"/>
    </source>
</evidence>
<reference evidence="13" key="1">
    <citation type="journal article" date="1998" name="FEMS Microbiol. Rev.">
        <title>ATP-binding-cassette (ABC) transport systems: functional and structural aspects of the ATP-hydrolyzing subunits/domains.</title>
        <authorList>
            <person name="Schneider E."/>
            <person name="Hunke S."/>
        </authorList>
    </citation>
    <scope>NUCLEOTIDE SEQUENCE</scope>
</reference>
<dbReference type="InterPro" id="IPR017871">
    <property type="entry name" value="ABC_transporter-like_CS"/>
</dbReference>
<dbReference type="InterPro" id="IPR003439">
    <property type="entry name" value="ABC_transporter-like_ATP-bd"/>
</dbReference>
<dbReference type="GO" id="GO:0005524">
    <property type="term" value="F:ATP binding"/>
    <property type="evidence" value="ECO:0007669"/>
    <property type="project" value="UniProtKB-KW"/>
</dbReference>
<keyword evidence="5" id="KW-1003">Cell membrane</keyword>
<keyword evidence="9" id="KW-0029">Amino-acid transport</keyword>
<accession>A0A9U5D0H3</accession>
<reference evidence="13" key="4">
    <citation type="journal article" date="2014" name="J. Gen. Physiol.">
        <title>Structural diversity of ABC transporters.</title>
        <authorList>
            <person name="ter Beek J."/>
            <person name="Guskov A."/>
            <person name="Slotboom D.J."/>
        </authorList>
    </citation>
    <scope>NUCLEOTIDE SEQUENCE</scope>
</reference>
<reference evidence="13" key="5">
    <citation type="journal article" date="2015" name="F1000Prime Rep">
        <title>Structure and mechanism of ABC transporters.</title>
        <authorList>
            <person name="Wilkens S."/>
        </authorList>
    </citation>
    <scope>NUCLEOTIDE SEQUENCE</scope>
</reference>
<feature type="domain" description="ABC transporter" evidence="11">
    <location>
        <begin position="8"/>
        <end position="239"/>
    </location>
</feature>
<dbReference type="SMART" id="SM00382">
    <property type="entry name" value="AAA"/>
    <property type="match status" value="1"/>
</dbReference>
<evidence type="ECO:0000256" key="5">
    <source>
        <dbReference type="ARBA" id="ARBA00022475"/>
    </source>
</evidence>
<evidence type="ECO:0000256" key="6">
    <source>
        <dbReference type="ARBA" id="ARBA00022741"/>
    </source>
</evidence>
<dbReference type="Gene3D" id="3.40.50.300">
    <property type="entry name" value="P-loop containing nucleotide triphosphate hydrolases"/>
    <property type="match status" value="1"/>
</dbReference>
<keyword evidence="13" id="KW-0132">Cell division</keyword>
<reference evidence="13" key="3">
    <citation type="journal article" date="2001" name="Res. Microbiol.">
        <title>The ABC of ABCS: a phylogenetic and functional classification of ABC systems in living organisms.</title>
        <authorList>
            <person name="Dassa E."/>
            <person name="Bouige P."/>
        </authorList>
    </citation>
    <scope>NUCLEOTIDE SEQUENCE</scope>
</reference>
<keyword evidence="6" id="KW-0547">Nucleotide-binding</keyword>
<evidence type="ECO:0000256" key="2">
    <source>
        <dbReference type="ARBA" id="ARBA00005417"/>
    </source>
</evidence>
<evidence type="ECO:0000256" key="8">
    <source>
        <dbReference type="ARBA" id="ARBA00022967"/>
    </source>
</evidence>
<dbReference type="PROSITE" id="PS50893">
    <property type="entry name" value="ABC_TRANSPORTER_2"/>
    <property type="match status" value="1"/>
</dbReference>
<dbReference type="InterPro" id="IPR017911">
    <property type="entry name" value="MacB-like_ATP-bd"/>
</dbReference>
<keyword evidence="12" id="KW-1185">Reference proteome</keyword>
<dbReference type="GO" id="GO:0022857">
    <property type="term" value="F:transmembrane transporter activity"/>
    <property type="evidence" value="ECO:0007669"/>
    <property type="project" value="TreeGrafter"/>
</dbReference>
<dbReference type="PANTHER" id="PTHR24220">
    <property type="entry name" value="IMPORT ATP-BINDING PROTEIN"/>
    <property type="match status" value="1"/>
</dbReference>
<reference evidence="13" key="6">
    <citation type="submission" date="2025-08" db="UniProtKB">
        <authorList>
            <consortium name="RefSeq"/>
        </authorList>
    </citation>
    <scope>IDENTIFICATION</scope>
</reference>
<name>A0A9U5D0H3_9BURK</name>
<evidence type="ECO:0000256" key="3">
    <source>
        <dbReference type="ARBA" id="ARBA00020019"/>
    </source>
</evidence>